<dbReference type="WBParaSite" id="ES5_v2.g16753.t1">
    <property type="protein sequence ID" value="ES5_v2.g16753.t1"/>
    <property type="gene ID" value="ES5_v2.g16753"/>
</dbReference>
<organism evidence="1 2">
    <name type="scientific">Panagrolaimus sp. ES5</name>
    <dbReference type="NCBI Taxonomy" id="591445"/>
    <lineage>
        <taxon>Eukaryota</taxon>
        <taxon>Metazoa</taxon>
        <taxon>Ecdysozoa</taxon>
        <taxon>Nematoda</taxon>
        <taxon>Chromadorea</taxon>
        <taxon>Rhabditida</taxon>
        <taxon>Tylenchina</taxon>
        <taxon>Panagrolaimomorpha</taxon>
        <taxon>Panagrolaimoidea</taxon>
        <taxon>Panagrolaimidae</taxon>
        <taxon>Panagrolaimus</taxon>
    </lineage>
</organism>
<proteinExistence type="predicted"/>
<name>A0AC34FI93_9BILA</name>
<protein>
    <submittedName>
        <fullName evidence="2">Uncharacterized protein</fullName>
    </submittedName>
</protein>
<evidence type="ECO:0000313" key="2">
    <source>
        <dbReference type="WBParaSite" id="ES5_v2.g16753.t1"/>
    </source>
</evidence>
<dbReference type="Proteomes" id="UP000887579">
    <property type="component" value="Unplaced"/>
</dbReference>
<evidence type="ECO:0000313" key="1">
    <source>
        <dbReference type="Proteomes" id="UP000887579"/>
    </source>
</evidence>
<reference evidence="2" key="1">
    <citation type="submission" date="2022-11" db="UniProtKB">
        <authorList>
            <consortium name="WormBaseParasite"/>
        </authorList>
    </citation>
    <scope>IDENTIFICATION</scope>
</reference>
<sequence length="291" mass="31208">MFALKNHQFSFVSFFKQSSLVVSQSTTMKAIVFLGLFAAVFAVVSAQNRPQDSSGDSDERRRRECNCAQHLTRIADGSDSNSREHARCRDICGSRVPPSGGMARISRGLGLLGKGGEGAVLHGTSGNWNNGMGSGGRFRPGKPSRRPGHHGNHWGPGSDESSSSSSSSESNEGGYGGRRPGKPGYGGGNNRPGYGNGRPSYGRPSYGRPSYGYSPPSYGYGYNWYPQYQWPAYETPINDVFQGQPAFGWQYSMRSPWGTPRKPISFGYSNGGGYGGGGNGYGNGGGYGRRY</sequence>
<accession>A0AC34FI93</accession>